<dbReference type="InterPro" id="IPR036736">
    <property type="entry name" value="ACP-like_sf"/>
</dbReference>
<dbReference type="SUPFAM" id="SSF47336">
    <property type="entry name" value="ACP-like"/>
    <property type="match status" value="1"/>
</dbReference>
<dbReference type="InterPro" id="IPR009081">
    <property type="entry name" value="PP-bd_ACP"/>
</dbReference>
<dbReference type="AlphaFoldDB" id="A0A369UG71"/>
<dbReference type="GO" id="GO:0005829">
    <property type="term" value="C:cytosol"/>
    <property type="evidence" value="ECO:0007669"/>
    <property type="project" value="TreeGrafter"/>
</dbReference>
<dbReference type="PROSITE" id="PS50075">
    <property type="entry name" value="CARRIER"/>
    <property type="match status" value="1"/>
</dbReference>
<dbReference type="InterPro" id="IPR029058">
    <property type="entry name" value="AB_hydrolase_fold"/>
</dbReference>
<feature type="domain" description="Carrier" evidence="4">
    <location>
        <begin position="77"/>
        <end position="152"/>
    </location>
</feature>
<reference evidence="5 6" key="1">
    <citation type="submission" date="2018-07" db="EMBL/GenBank/DDBJ databases">
        <title>Dyella tabacisoli L4-6T, whole genome shotgun sequence.</title>
        <authorList>
            <person name="Zhou X.-K."/>
            <person name="Li W.-J."/>
            <person name="Duan Y.-Q."/>
        </authorList>
    </citation>
    <scope>NUCLEOTIDE SEQUENCE [LARGE SCALE GENOMIC DNA]</scope>
    <source>
        <strain evidence="5 6">L4-6</strain>
    </source>
</reference>
<dbReference type="GO" id="GO:0043041">
    <property type="term" value="P:amino acid activation for nonribosomal peptide biosynthetic process"/>
    <property type="evidence" value="ECO:0007669"/>
    <property type="project" value="TreeGrafter"/>
</dbReference>
<dbReference type="FunFam" id="1.10.1200.10:FF:000005">
    <property type="entry name" value="Nonribosomal peptide synthetase 1"/>
    <property type="match status" value="1"/>
</dbReference>
<organism evidence="5 6">
    <name type="scientific">Dyella tabacisoli</name>
    <dbReference type="NCBI Taxonomy" id="2282381"/>
    <lineage>
        <taxon>Bacteria</taxon>
        <taxon>Pseudomonadati</taxon>
        <taxon>Pseudomonadota</taxon>
        <taxon>Gammaproteobacteria</taxon>
        <taxon>Lysobacterales</taxon>
        <taxon>Rhodanobacteraceae</taxon>
        <taxon>Dyella</taxon>
    </lineage>
</organism>
<evidence type="ECO:0000259" key="4">
    <source>
        <dbReference type="PROSITE" id="PS50075"/>
    </source>
</evidence>
<dbReference type="GO" id="GO:0031177">
    <property type="term" value="F:phosphopantetheine binding"/>
    <property type="evidence" value="ECO:0007669"/>
    <property type="project" value="InterPro"/>
</dbReference>
<dbReference type="SMART" id="SM00823">
    <property type="entry name" value="PKS_PP"/>
    <property type="match status" value="1"/>
</dbReference>
<keyword evidence="6" id="KW-1185">Reference proteome</keyword>
<comment type="caution">
    <text evidence="5">The sequence shown here is derived from an EMBL/GenBank/DDBJ whole genome shotgun (WGS) entry which is preliminary data.</text>
</comment>
<dbReference type="SUPFAM" id="SSF56801">
    <property type="entry name" value="Acetyl-CoA synthetase-like"/>
    <property type="match status" value="1"/>
</dbReference>
<proteinExistence type="predicted"/>
<dbReference type="EMBL" id="QQAH01000030">
    <property type="protein sequence ID" value="RDD79732.1"/>
    <property type="molecule type" value="Genomic_DNA"/>
</dbReference>
<name>A0A369UG71_9GAMM</name>
<dbReference type="RefSeq" id="WP_162791632.1">
    <property type="nucleotide sequence ID" value="NZ_JBHSPE010000015.1"/>
</dbReference>
<protein>
    <recommendedName>
        <fullName evidence="4">Carrier domain-containing protein</fullName>
    </recommendedName>
</protein>
<dbReference type="Proteomes" id="UP000253782">
    <property type="component" value="Unassembled WGS sequence"/>
</dbReference>
<feature type="non-terminal residue" evidence="5">
    <location>
        <position position="1"/>
    </location>
</feature>
<evidence type="ECO:0000313" key="6">
    <source>
        <dbReference type="Proteomes" id="UP000253782"/>
    </source>
</evidence>
<dbReference type="Pfam" id="PF00550">
    <property type="entry name" value="PP-binding"/>
    <property type="match status" value="1"/>
</dbReference>
<evidence type="ECO:0000256" key="1">
    <source>
        <dbReference type="ARBA" id="ARBA00001957"/>
    </source>
</evidence>
<evidence type="ECO:0000256" key="2">
    <source>
        <dbReference type="ARBA" id="ARBA00022450"/>
    </source>
</evidence>
<dbReference type="Pfam" id="PF13193">
    <property type="entry name" value="AMP-binding_C"/>
    <property type="match status" value="1"/>
</dbReference>
<sequence length="168" mass="18465">AAREDHLGHKQLVGYAVPQDGYALDAAALRRTLAELLPDYMVPVTVVLLPALPLSPNGKLDRAALPAADFNREPLREPRNPQEAALAALFAEVLGIEQIGIDDSFFELGGHSLLATRLLSRIRSSLSVELSIRALFEAPTVEKLMQRIQEAPKARVVLRPMTQRNKQT</sequence>
<gene>
    <name evidence="5" type="ORF">DVJ77_20830</name>
</gene>
<dbReference type="InterPro" id="IPR025110">
    <property type="entry name" value="AMP-bd_C"/>
</dbReference>
<comment type="cofactor">
    <cofactor evidence="1">
        <name>pantetheine 4'-phosphate</name>
        <dbReference type="ChEBI" id="CHEBI:47942"/>
    </cofactor>
</comment>
<keyword evidence="2" id="KW-0596">Phosphopantetheine</keyword>
<accession>A0A369UG71</accession>
<dbReference type="PROSITE" id="PS00012">
    <property type="entry name" value="PHOSPHOPANTETHEINE"/>
    <property type="match status" value="1"/>
</dbReference>
<dbReference type="InterPro" id="IPR020806">
    <property type="entry name" value="PKS_PP-bd"/>
</dbReference>
<dbReference type="InterPro" id="IPR045851">
    <property type="entry name" value="AMP-bd_C_sf"/>
</dbReference>
<dbReference type="PANTHER" id="PTHR45527">
    <property type="entry name" value="NONRIBOSOMAL PEPTIDE SYNTHETASE"/>
    <property type="match status" value="1"/>
</dbReference>
<dbReference type="Gene3D" id="3.40.50.1820">
    <property type="entry name" value="alpha/beta hydrolase"/>
    <property type="match status" value="1"/>
</dbReference>
<dbReference type="PANTHER" id="PTHR45527:SF1">
    <property type="entry name" value="FATTY ACID SYNTHASE"/>
    <property type="match status" value="1"/>
</dbReference>
<evidence type="ECO:0000313" key="5">
    <source>
        <dbReference type="EMBL" id="RDD79732.1"/>
    </source>
</evidence>
<dbReference type="GO" id="GO:0044550">
    <property type="term" value="P:secondary metabolite biosynthetic process"/>
    <property type="evidence" value="ECO:0007669"/>
    <property type="project" value="TreeGrafter"/>
</dbReference>
<evidence type="ECO:0000256" key="3">
    <source>
        <dbReference type="ARBA" id="ARBA00022553"/>
    </source>
</evidence>
<dbReference type="Gene3D" id="3.30.300.30">
    <property type="match status" value="1"/>
</dbReference>
<keyword evidence="3" id="KW-0597">Phosphoprotein</keyword>
<dbReference type="InterPro" id="IPR006162">
    <property type="entry name" value="Ppantetheine_attach_site"/>
</dbReference>